<dbReference type="EnsemblMetazoa" id="GAUT039593-RA">
    <property type="protein sequence ID" value="GAUT039593-PA"/>
    <property type="gene ID" value="GAUT039593"/>
</dbReference>
<dbReference type="NCBIfam" id="TIGR01560">
    <property type="entry name" value="put_DNA_pack"/>
    <property type="match status" value="1"/>
</dbReference>
<proteinExistence type="predicted"/>
<reference evidence="1" key="1">
    <citation type="submission" date="2020-05" db="UniProtKB">
        <authorList>
            <consortium name="EnsemblMetazoa"/>
        </authorList>
    </citation>
    <scope>IDENTIFICATION</scope>
    <source>
        <strain evidence="1">TTRI</strain>
    </source>
</reference>
<dbReference type="STRING" id="7395.A0A1A9VK03"/>
<dbReference type="Proteomes" id="UP000078200">
    <property type="component" value="Unassembled WGS sequence"/>
</dbReference>
<sequence>MSTRSTSPRIHVQRKSKPESFPVTLEEVKSFLRIENDQDDKLISDLIFMATDYAEWHMEKSLVKQTWQVSYEDYVPRRIYLSYGPVRSYIELFNYLNVTRADIVYEAGYDSVPEQIKLDSMFAIIRHINLVLKSIKGETILESNCAMDQHDEILHSTINFDILMKGGDNEQITAKN</sequence>
<dbReference type="CDD" id="cd08054">
    <property type="entry name" value="gp6"/>
    <property type="match status" value="1"/>
</dbReference>
<keyword evidence="2" id="KW-1185">Reference proteome</keyword>
<dbReference type="Pfam" id="PF05135">
    <property type="entry name" value="Phage_connect_1"/>
    <property type="match status" value="1"/>
</dbReference>
<organism evidence="1 2">
    <name type="scientific">Glossina austeni</name>
    <name type="common">Savannah tsetse fly</name>
    <dbReference type="NCBI Taxonomy" id="7395"/>
    <lineage>
        <taxon>Eukaryota</taxon>
        <taxon>Metazoa</taxon>
        <taxon>Ecdysozoa</taxon>
        <taxon>Arthropoda</taxon>
        <taxon>Hexapoda</taxon>
        <taxon>Insecta</taxon>
        <taxon>Pterygota</taxon>
        <taxon>Neoptera</taxon>
        <taxon>Endopterygota</taxon>
        <taxon>Diptera</taxon>
        <taxon>Brachycera</taxon>
        <taxon>Muscomorpha</taxon>
        <taxon>Hippoboscoidea</taxon>
        <taxon>Glossinidae</taxon>
        <taxon>Glossina</taxon>
    </lineage>
</organism>
<dbReference type="VEuPathDB" id="VectorBase:GAUT039593"/>
<dbReference type="InterPro" id="IPR021146">
    <property type="entry name" value="Phage_gp6-like_head-tail"/>
</dbReference>
<evidence type="ECO:0000313" key="1">
    <source>
        <dbReference type="EnsemblMetazoa" id="GAUT039593-PA"/>
    </source>
</evidence>
<accession>A0A1A9VK03</accession>
<dbReference type="Gene3D" id="1.10.3230.30">
    <property type="entry name" value="Phage gp6-like head-tail connector protein"/>
    <property type="match status" value="1"/>
</dbReference>
<evidence type="ECO:0000313" key="2">
    <source>
        <dbReference type="Proteomes" id="UP000078200"/>
    </source>
</evidence>
<dbReference type="InterPro" id="IPR006450">
    <property type="entry name" value="Phage_HK97_gp6-like"/>
</dbReference>
<name>A0A1A9VK03_GLOAU</name>
<dbReference type="AlphaFoldDB" id="A0A1A9VK03"/>
<protein>
    <submittedName>
        <fullName evidence="1">Uncharacterized protein</fullName>
    </submittedName>
</protein>